<gene>
    <name evidence="1" type="ORF">SIN_0941</name>
</gene>
<dbReference type="EMBL" id="AEDY01000052">
    <property type="protein sequence ID" value="EFO54353.1"/>
    <property type="molecule type" value="Genomic_DNA"/>
</dbReference>
<evidence type="ECO:0000313" key="1">
    <source>
        <dbReference type="EMBL" id="EFO54353.1"/>
    </source>
</evidence>
<name>A0ABN0B534_9STRE</name>
<protein>
    <submittedName>
        <fullName evidence="1">Uncharacterized protein</fullName>
    </submittedName>
</protein>
<sequence>MSITNGYSLEFMTGIEDTVLPCPKTTKKPTDQARKFDTIGFF</sequence>
<organism evidence="1">
    <name type="scientific">Streptococcus infantis SK1302</name>
    <dbReference type="NCBI Taxonomy" id="871237"/>
    <lineage>
        <taxon>Bacteria</taxon>
        <taxon>Bacillati</taxon>
        <taxon>Bacillota</taxon>
        <taxon>Bacilli</taxon>
        <taxon>Lactobacillales</taxon>
        <taxon>Streptococcaceae</taxon>
        <taxon>Streptococcus</taxon>
    </lineage>
</organism>
<accession>A0ABN0B534</accession>
<proteinExistence type="predicted"/>
<comment type="caution">
    <text evidence="1">The sequence shown here is derived from an EMBL/GenBank/DDBJ whole genome shotgun (WGS) entry which is preliminary data.</text>
</comment>
<reference evidence="1" key="1">
    <citation type="submission" date="2010-09" db="EMBL/GenBank/DDBJ databases">
        <authorList>
            <person name="Daugherty S.C."/>
            <person name="Kilian M."/>
            <person name="Tettelin H."/>
        </authorList>
    </citation>
    <scope>NUCLEOTIDE SEQUENCE [LARGE SCALE GENOMIC DNA]</scope>
    <source>
        <strain evidence="1">SK1302</strain>
    </source>
</reference>